<dbReference type="EMBL" id="SJPK01000017">
    <property type="protein sequence ID" value="TWT56094.1"/>
    <property type="molecule type" value="Genomic_DNA"/>
</dbReference>
<sequence length="364" mass="42675">MTGRKSRRTRVALPEQLPLARRKNVQQADDQLLPLSDAELLDLRMSDLRLTIRGTILEKRIAQLNEELAARGLKFKPHFWLSEDWFSPDDVPGIAIPFYLAHRRLVRLERKQLLDVEGGTHEWCMKILRHETGHAIDTAFRLRRRAIYRNVFGRSSEPYPESYQPTPSSRDYVHHLEMWYAQSHPLEDFAETFAVWLRPGSRWRARYREWPAIKKLETVDELMSSIQGKKPVVRSRATVDPLSRLRKTLRTHYQRKRAHYGVDLPSVYDGDLRRLFSADPAHRRNMTAAAFLTRIRTELHRTVSKWTGQYAYTIDQVVQEMIERCRELNLRLGGPIEEVKRDAMILVAVRTTNFLHEGGHRVAI</sequence>
<gene>
    <name evidence="1" type="ORF">CA85_45670</name>
</gene>
<dbReference type="InterPro" id="IPR031321">
    <property type="entry name" value="UCP012641"/>
</dbReference>
<dbReference type="Proteomes" id="UP000318053">
    <property type="component" value="Unassembled WGS sequence"/>
</dbReference>
<reference evidence="1 2" key="1">
    <citation type="submission" date="2019-02" db="EMBL/GenBank/DDBJ databases">
        <title>Deep-cultivation of Planctomycetes and their phenomic and genomic characterization uncovers novel biology.</title>
        <authorList>
            <person name="Wiegand S."/>
            <person name="Jogler M."/>
            <person name="Boedeker C."/>
            <person name="Pinto D."/>
            <person name="Vollmers J."/>
            <person name="Rivas-Marin E."/>
            <person name="Kohn T."/>
            <person name="Peeters S.H."/>
            <person name="Heuer A."/>
            <person name="Rast P."/>
            <person name="Oberbeckmann S."/>
            <person name="Bunk B."/>
            <person name="Jeske O."/>
            <person name="Meyerdierks A."/>
            <person name="Storesund J.E."/>
            <person name="Kallscheuer N."/>
            <person name="Luecker S."/>
            <person name="Lage O.M."/>
            <person name="Pohl T."/>
            <person name="Merkel B.J."/>
            <person name="Hornburger P."/>
            <person name="Mueller R.-W."/>
            <person name="Bruemmer F."/>
            <person name="Labrenz M."/>
            <person name="Spormann A.M."/>
            <person name="Op Den Camp H."/>
            <person name="Overmann J."/>
            <person name="Amann R."/>
            <person name="Jetten M.S.M."/>
            <person name="Mascher T."/>
            <person name="Medema M.H."/>
            <person name="Devos D.P."/>
            <person name="Kaster A.-K."/>
            <person name="Ovreas L."/>
            <person name="Rohde M."/>
            <person name="Galperin M.Y."/>
            <person name="Jogler C."/>
        </authorList>
    </citation>
    <scope>NUCLEOTIDE SEQUENCE [LARGE SCALE GENOMIC DNA]</scope>
    <source>
        <strain evidence="1 2">CA85</strain>
    </source>
</reference>
<comment type="caution">
    <text evidence="1">The sequence shown here is derived from an EMBL/GenBank/DDBJ whole genome shotgun (WGS) entry which is preliminary data.</text>
</comment>
<dbReference type="Pfam" id="PF15887">
    <property type="entry name" value="Peptidase_Mx"/>
    <property type="match status" value="1"/>
</dbReference>
<accession>A0A5C5WYQ9</accession>
<proteinExistence type="predicted"/>
<dbReference type="AlphaFoldDB" id="A0A5C5WYQ9"/>
<organism evidence="1 2">
    <name type="scientific">Allorhodopirellula solitaria</name>
    <dbReference type="NCBI Taxonomy" id="2527987"/>
    <lineage>
        <taxon>Bacteria</taxon>
        <taxon>Pseudomonadati</taxon>
        <taxon>Planctomycetota</taxon>
        <taxon>Planctomycetia</taxon>
        <taxon>Pirellulales</taxon>
        <taxon>Pirellulaceae</taxon>
        <taxon>Allorhodopirellula</taxon>
    </lineage>
</organism>
<dbReference type="OrthoDB" id="9773016at2"/>
<name>A0A5C5WYQ9_9BACT</name>
<keyword evidence="2" id="KW-1185">Reference proteome</keyword>
<evidence type="ECO:0000313" key="2">
    <source>
        <dbReference type="Proteomes" id="UP000318053"/>
    </source>
</evidence>
<evidence type="ECO:0008006" key="3">
    <source>
        <dbReference type="Google" id="ProtNLM"/>
    </source>
</evidence>
<evidence type="ECO:0000313" key="1">
    <source>
        <dbReference type="EMBL" id="TWT56094.1"/>
    </source>
</evidence>
<dbReference type="RefSeq" id="WP_146393396.1">
    <property type="nucleotide sequence ID" value="NZ_SJPK01000017.1"/>
</dbReference>
<protein>
    <recommendedName>
        <fullName evidence="3">Zinc-binding metallo-peptidase</fullName>
    </recommendedName>
</protein>